<evidence type="ECO:0000313" key="2">
    <source>
        <dbReference type="Proteomes" id="UP001367676"/>
    </source>
</evidence>
<name>A0AAN9XZH4_9HEMI</name>
<dbReference type="AlphaFoldDB" id="A0AAN9XZH4"/>
<keyword evidence="2" id="KW-1185">Reference proteome</keyword>
<dbReference type="EMBL" id="JBBCAQ010000036">
    <property type="protein sequence ID" value="KAK7576541.1"/>
    <property type="molecule type" value="Genomic_DNA"/>
</dbReference>
<evidence type="ECO:0000313" key="1">
    <source>
        <dbReference type="EMBL" id="KAK7576541.1"/>
    </source>
</evidence>
<proteinExistence type="predicted"/>
<comment type="caution">
    <text evidence="1">The sequence shown here is derived from an EMBL/GenBank/DDBJ whole genome shotgun (WGS) entry which is preliminary data.</text>
</comment>
<accession>A0AAN9XZH4</accession>
<reference evidence="1 2" key="1">
    <citation type="submission" date="2024-03" db="EMBL/GenBank/DDBJ databases">
        <title>Adaptation during the transition from Ophiocordyceps entomopathogen to insect associate is accompanied by gene loss and intensified selection.</title>
        <authorList>
            <person name="Ward C.M."/>
            <person name="Onetto C.A."/>
            <person name="Borneman A.R."/>
        </authorList>
    </citation>
    <scope>NUCLEOTIDE SEQUENCE [LARGE SCALE GENOMIC DNA]</scope>
    <source>
        <strain evidence="1">AWRI1</strain>
        <tissue evidence="1">Single Adult Female</tissue>
    </source>
</reference>
<protein>
    <submittedName>
        <fullName evidence="1">Uncharacterized protein</fullName>
    </submittedName>
</protein>
<gene>
    <name evidence="1" type="ORF">V9T40_012827</name>
</gene>
<sequence>MAVVQLQDKALFSIATDLFRREVPEIRIVDCWASKTEEVLKLVPVVYPHLPVSIESNIRRTVSLIGTELMNLSRALIDICDVLSKNIPPLSFEKIHWTPYFTINRMKTLCELSKDNVTTDNVSYPSWIESCWSKLSERERLDAHAIMSDLSSVTRFFSLIPIEKKKKNASLMATFIIKRHDSTQHVAVTKNEIVSTFLYLWQHVDHGDKMDIVQTHFKRFFEFLISFPGTEPLIYSMKWYRPSTSSKANREFLEKAAAEISPNCREYDKHRRVFHLLFCKVEMMLCEIDVVALLEKLLSVKDIDSSVAMMKAMNVTKKKKILDVLHEIWQDLWKESIDVDTFMTFFIEVQSEMLQENAKRYN</sequence>
<organism evidence="1 2">
    <name type="scientific">Parthenolecanium corni</name>
    <dbReference type="NCBI Taxonomy" id="536013"/>
    <lineage>
        <taxon>Eukaryota</taxon>
        <taxon>Metazoa</taxon>
        <taxon>Ecdysozoa</taxon>
        <taxon>Arthropoda</taxon>
        <taxon>Hexapoda</taxon>
        <taxon>Insecta</taxon>
        <taxon>Pterygota</taxon>
        <taxon>Neoptera</taxon>
        <taxon>Paraneoptera</taxon>
        <taxon>Hemiptera</taxon>
        <taxon>Sternorrhyncha</taxon>
        <taxon>Coccoidea</taxon>
        <taxon>Coccidae</taxon>
        <taxon>Parthenolecanium</taxon>
    </lineage>
</organism>
<dbReference type="Proteomes" id="UP001367676">
    <property type="component" value="Unassembled WGS sequence"/>
</dbReference>